<name>A0A316HBQ3_9SPHI</name>
<keyword evidence="4" id="KW-1185">Reference proteome</keyword>
<proteinExistence type="predicted"/>
<dbReference type="Gene3D" id="1.10.390.10">
    <property type="entry name" value="Neutral Protease Domain 2"/>
    <property type="match status" value="1"/>
</dbReference>
<feature type="domain" description="Peptidase M1 membrane alanine aminopeptidase" evidence="2">
    <location>
        <begin position="389"/>
        <end position="552"/>
    </location>
</feature>
<dbReference type="InterPro" id="IPR027268">
    <property type="entry name" value="Peptidase_M4/M1_CTD_sf"/>
</dbReference>
<feature type="chain" id="PRO_5016369681" description="Peptidase M1 membrane alanine aminopeptidase domain-containing protein" evidence="1">
    <location>
        <begin position="26"/>
        <end position="651"/>
    </location>
</feature>
<dbReference type="AlphaFoldDB" id="A0A316HBQ3"/>
<gene>
    <name evidence="3" type="ORF">LX99_02813</name>
</gene>
<sequence length="651" mass="73961">MLKPLQNIKLIIFGLLTLSAGVTSAQTKYNPADLFPAISLLPQGNVYRTATGEPGPAYWQNKADYVIDVALDDKTKVISGTATITYTNNSPKALSALWLQLEQNVFKKNSRGIESKLFLYKDSTSETPDGGYQIENIRLAGKNENIRYHIYDTRMQLELAEPLASGQSISFSIRYKYNFPVNYKNADFLVNRTDILPTKNGEIYAVAQWYPRLCVLDDVEGWNTLPYLGNGEFYLEYGNFEVNITVPSGMIVESSGDLLNPGEVLTPIQLKRWQQAKQSETPVQIRTAAEVTDAKSRPAKPFCTWKFKLDNARDFAWTASRSFIWEAESFTIAGGKRVMGSSVFPVESDKAKSWKRSSAYVKFTLQHFSEQWFPYPYNKAVNVASNLDGMEYPGMVFCAAKDTGNMYWAVVNHELGHTWFPMVVGSNERKYAWMDEGFNMFIDMIATKKFNKGEFIGYAEIDSPLDSLFTEKLLPIVTRPDALPGNQVYPLQYQKVAYALGLLRNHILGIERFDTAFRKYIRDWAYKHPTPWDFFRSMDSSVGEDLTWFWKSMFLNNYRLDQKITKVENAAGKQPRITIENINKAAMPLVVDLTYADGSAEHREFPVEIWEYTGSYTFSGNKKAAVSKVEVDAGKVYPDVDRGNNIYEAGK</sequence>
<evidence type="ECO:0000313" key="4">
    <source>
        <dbReference type="Proteomes" id="UP000245678"/>
    </source>
</evidence>
<dbReference type="EMBL" id="QGHA01000004">
    <property type="protein sequence ID" value="PWK77928.1"/>
    <property type="molecule type" value="Genomic_DNA"/>
</dbReference>
<evidence type="ECO:0000256" key="1">
    <source>
        <dbReference type="SAM" id="SignalP"/>
    </source>
</evidence>
<accession>A0A316HBQ3</accession>
<feature type="signal peptide" evidence="1">
    <location>
        <begin position="1"/>
        <end position="25"/>
    </location>
</feature>
<reference evidence="3 4" key="1">
    <citation type="submission" date="2018-05" db="EMBL/GenBank/DDBJ databases">
        <title>Genomic Encyclopedia of Archaeal and Bacterial Type Strains, Phase II (KMG-II): from individual species to whole genera.</title>
        <authorList>
            <person name="Goeker M."/>
        </authorList>
    </citation>
    <scope>NUCLEOTIDE SEQUENCE [LARGE SCALE GENOMIC DNA]</scope>
    <source>
        <strain evidence="3 4">DSM 19975</strain>
    </source>
</reference>
<protein>
    <recommendedName>
        <fullName evidence="2">Peptidase M1 membrane alanine aminopeptidase domain-containing protein</fullName>
    </recommendedName>
</protein>
<dbReference type="Pfam" id="PF01433">
    <property type="entry name" value="Peptidase_M1"/>
    <property type="match status" value="1"/>
</dbReference>
<evidence type="ECO:0000259" key="2">
    <source>
        <dbReference type="Pfam" id="PF01433"/>
    </source>
</evidence>
<dbReference type="RefSeq" id="WP_109608417.1">
    <property type="nucleotide sequence ID" value="NZ_QGHA01000004.1"/>
</dbReference>
<dbReference type="Proteomes" id="UP000245678">
    <property type="component" value="Unassembled WGS sequence"/>
</dbReference>
<dbReference type="GO" id="GO:0008237">
    <property type="term" value="F:metallopeptidase activity"/>
    <property type="evidence" value="ECO:0007669"/>
    <property type="project" value="InterPro"/>
</dbReference>
<keyword evidence="1" id="KW-0732">Signal</keyword>
<dbReference type="InterPro" id="IPR014782">
    <property type="entry name" value="Peptidase_M1_dom"/>
</dbReference>
<dbReference type="GO" id="GO:0008270">
    <property type="term" value="F:zinc ion binding"/>
    <property type="evidence" value="ECO:0007669"/>
    <property type="project" value="InterPro"/>
</dbReference>
<comment type="caution">
    <text evidence="3">The sequence shown here is derived from an EMBL/GenBank/DDBJ whole genome shotgun (WGS) entry which is preliminary data.</text>
</comment>
<dbReference type="CDD" id="cd09604">
    <property type="entry name" value="M1_APN_like"/>
    <property type="match status" value="1"/>
</dbReference>
<evidence type="ECO:0000313" key="3">
    <source>
        <dbReference type="EMBL" id="PWK77928.1"/>
    </source>
</evidence>
<organism evidence="3 4">
    <name type="scientific">Mucilaginibacter oryzae</name>
    <dbReference type="NCBI Taxonomy" id="468058"/>
    <lineage>
        <taxon>Bacteria</taxon>
        <taxon>Pseudomonadati</taxon>
        <taxon>Bacteroidota</taxon>
        <taxon>Sphingobacteriia</taxon>
        <taxon>Sphingobacteriales</taxon>
        <taxon>Sphingobacteriaceae</taxon>
        <taxon>Mucilaginibacter</taxon>
    </lineage>
</organism>
<dbReference type="SUPFAM" id="SSF55486">
    <property type="entry name" value="Metalloproteases ('zincins'), catalytic domain"/>
    <property type="match status" value="1"/>
</dbReference>